<keyword evidence="2" id="KW-1133">Transmembrane helix</keyword>
<proteinExistence type="predicted"/>
<evidence type="ECO:0000313" key="3">
    <source>
        <dbReference type="EMBL" id="KAF6062569.1"/>
    </source>
</evidence>
<dbReference type="EMBL" id="JABWAD010000061">
    <property type="protein sequence ID" value="KAF6062569.1"/>
    <property type="molecule type" value="Genomic_DNA"/>
</dbReference>
<name>A0A8H6F0S7_CANAX</name>
<gene>
    <name evidence="3" type="primary">TIM50</name>
    <name evidence="3" type="ORF">FOB64_005636</name>
</gene>
<keyword evidence="2" id="KW-0472">Membrane</keyword>
<evidence type="ECO:0000256" key="1">
    <source>
        <dbReference type="SAM" id="MobiDB-lite"/>
    </source>
</evidence>
<accession>A0A8H6F0S7</accession>
<organism evidence="3 4">
    <name type="scientific">Candida albicans</name>
    <name type="common">Yeast</name>
    <dbReference type="NCBI Taxonomy" id="5476"/>
    <lineage>
        <taxon>Eukaryota</taxon>
        <taxon>Fungi</taxon>
        <taxon>Dikarya</taxon>
        <taxon>Ascomycota</taxon>
        <taxon>Saccharomycotina</taxon>
        <taxon>Pichiomycetes</taxon>
        <taxon>Debaryomycetaceae</taxon>
        <taxon>Candida/Lodderomyces clade</taxon>
        <taxon>Candida</taxon>
    </lineage>
</organism>
<protein>
    <submittedName>
        <fullName evidence="3">Mitochondrial import inner membrane translocase subunit TIM50 domain protein</fullName>
    </submittedName>
</protein>
<reference evidence="3 4" key="1">
    <citation type="submission" date="2020-03" db="EMBL/GenBank/DDBJ databases">
        <title>FDA dAtabase for Regulatory Grade micrObial Sequences (FDA-ARGOS): Supporting development and validation of Infectious Disease Dx tests.</title>
        <authorList>
            <person name="Campos J."/>
            <person name="Goldberg B."/>
            <person name="Tallon L."/>
            <person name="Sadzewicz L."/>
            <person name="Vavikolanu K."/>
            <person name="Mehta A."/>
            <person name="Aluvathingal J."/>
            <person name="Nadendla S."/>
            <person name="Nandy P."/>
            <person name="Geyer C."/>
            <person name="Yan Y."/>
            <person name="Sichtig H."/>
        </authorList>
    </citation>
    <scope>NUCLEOTIDE SEQUENCE [LARGE SCALE GENOMIC DNA]</scope>
    <source>
        <strain evidence="3 4">FDAARGOS_656</strain>
    </source>
</reference>
<feature type="region of interest" description="Disordered" evidence="1">
    <location>
        <begin position="39"/>
        <end position="69"/>
    </location>
</feature>
<evidence type="ECO:0000256" key="2">
    <source>
        <dbReference type="SAM" id="Phobius"/>
    </source>
</evidence>
<keyword evidence="2" id="KW-0812">Transmembrane</keyword>
<feature type="transmembrane region" description="Helical" evidence="2">
    <location>
        <begin position="75"/>
        <end position="94"/>
    </location>
</feature>
<sequence length="122" mass="14146">MFRTQSRYLVRSILANHCEKEQPKSILNDDMLARAGFEDVDPKEETSNSEEQATKQTGRKRKRAQTSKDLQRERYANMFYLSALIFGVAGVGYMSRDWDSEKEQEEMDGKNVENGYTPKLII</sequence>
<dbReference type="AlphaFoldDB" id="A0A8H6F0S7"/>
<evidence type="ECO:0000313" key="4">
    <source>
        <dbReference type="Proteomes" id="UP000536275"/>
    </source>
</evidence>
<comment type="caution">
    <text evidence="3">The sequence shown here is derived from an EMBL/GenBank/DDBJ whole genome shotgun (WGS) entry which is preliminary data.</text>
</comment>
<dbReference type="Proteomes" id="UP000536275">
    <property type="component" value="Unassembled WGS sequence"/>
</dbReference>